<proteinExistence type="predicted"/>
<dbReference type="EMBL" id="JAUOEM010000003">
    <property type="protein sequence ID" value="MDO5987482.1"/>
    <property type="molecule type" value="Genomic_DNA"/>
</dbReference>
<comment type="caution">
    <text evidence="1">The sequence shown here is derived from an EMBL/GenBank/DDBJ whole genome shotgun (WGS) entry which is preliminary data.</text>
</comment>
<evidence type="ECO:0000313" key="1">
    <source>
        <dbReference type="EMBL" id="MDO5987482.1"/>
    </source>
</evidence>
<accession>A0ABT8X0K9</accession>
<evidence type="ECO:0000313" key="2">
    <source>
        <dbReference type="Proteomes" id="UP001176891"/>
    </source>
</evidence>
<name>A0ABT8X0K9_9FLAO</name>
<organism evidence="1 2">
    <name type="scientific">Flavivirga amylovorans</name>
    <dbReference type="NCBI Taxonomy" id="870486"/>
    <lineage>
        <taxon>Bacteria</taxon>
        <taxon>Pseudomonadati</taxon>
        <taxon>Bacteroidota</taxon>
        <taxon>Flavobacteriia</taxon>
        <taxon>Flavobacteriales</taxon>
        <taxon>Flavobacteriaceae</taxon>
        <taxon>Flavivirga</taxon>
    </lineage>
</organism>
<keyword evidence="2" id="KW-1185">Reference proteome</keyword>
<dbReference type="Proteomes" id="UP001176891">
    <property type="component" value="Unassembled WGS sequence"/>
</dbReference>
<reference evidence="1" key="1">
    <citation type="submission" date="2023-07" db="EMBL/GenBank/DDBJ databases">
        <title>Two novel species in the genus Flavivirga.</title>
        <authorList>
            <person name="Kwon K."/>
        </authorList>
    </citation>
    <scope>NUCLEOTIDE SEQUENCE</scope>
    <source>
        <strain evidence="1">KACC 14157</strain>
    </source>
</reference>
<dbReference type="RefSeq" id="WP_303282043.1">
    <property type="nucleotide sequence ID" value="NZ_BAABCZ010000010.1"/>
</dbReference>
<protein>
    <submittedName>
        <fullName evidence="1">Uncharacterized protein</fullName>
    </submittedName>
</protein>
<sequence>MERSRIIKIKRSRIDSLLNYMLSKTNDFIKSWSIHNDYNENTRVSKFSNTQDDLIDTYSSLQIKYHINTSCILKVMDYKLIENSSFKYEKRNGFNAIPCRFYYTLTDRKQKIVDKGALLELRNFPSLKTTLFNIEIPLRNHGKRINIYRDDTLLISHLVPTSEMKTKFHSFI</sequence>
<gene>
    <name evidence="1" type="ORF">Q4Q39_08750</name>
</gene>